<evidence type="ECO:0000313" key="1">
    <source>
        <dbReference type="EMBL" id="ADD02588.1"/>
    </source>
</evidence>
<accession>D3T2Y6</accession>
<dbReference type="KEGG" id="tit:Thit_1326"/>
<evidence type="ECO:0000313" key="2">
    <source>
        <dbReference type="Proteomes" id="UP000001552"/>
    </source>
</evidence>
<name>D3T2Y6_THEIA</name>
<proteinExistence type="predicted"/>
<protein>
    <submittedName>
        <fullName evidence="1">Uncharacterized protein</fullName>
    </submittedName>
</protein>
<keyword evidence="2" id="KW-1185">Reference proteome</keyword>
<dbReference type="EMBL" id="CP001936">
    <property type="protein sequence ID" value="ADD02588.1"/>
    <property type="molecule type" value="Genomic_DNA"/>
</dbReference>
<organism evidence="1 2">
    <name type="scientific">Thermoanaerobacter italicus (strain DSM 9252 / Ab9)</name>
    <dbReference type="NCBI Taxonomy" id="580331"/>
    <lineage>
        <taxon>Bacteria</taxon>
        <taxon>Bacillati</taxon>
        <taxon>Bacillota</taxon>
        <taxon>Clostridia</taxon>
        <taxon>Thermoanaerobacterales</taxon>
        <taxon>Thermoanaerobacteraceae</taxon>
        <taxon>Thermoanaerobacter</taxon>
    </lineage>
</organism>
<sequence>MSNSLNSIILRFELDFNNDTMEIFRNMPEEWIVKKKVAVDH</sequence>
<dbReference type="Proteomes" id="UP000001552">
    <property type="component" value="Chromosome"/>
</dbReference>
<reference evidence="1" key="1">
    <citation type="submission" date="2010-02" db="EMBL/GenBank/DDBJ databases">
        <title>Complete sequence of Thermoanaerobacter italicus Ab9.</title>
        <authorList>
            <consortium name="US DOE Joint Genome Institute"/>
            <person name="Lucas S."/>
            <person name="Copeland A."/>
            <person name="Lapidus A."/>
            <person name="Cheng J.-F."/>
            <person name="Bruce D."/>
            <person name="Goodwin L."/>
            <person name="Pitluck S."/>
            <person name="Chertkov O."/>
            <person name="Detter J.C."/>
            <person name="Han C."/>
            <person name="Tapia R."/>
            <person name="Land M."/>
            <person name="Hauser L."/>
            <person name="Kyrpides N."/>
            <person name="Mikhailova N."/>
            <person name="Hemme C.L."/>
            <person name="Woyke T."/>
        </authorList>
    </citation>
    <scope>NUCLEOTIDE SEQUENCE [LARGE SCALE GENOMIC DNA]</scope>
    <source>
        <strain evidence="1">Ab9</strain>
    </source>
</reference>
<dbReference type="HOGENOM" id="CLU_3277947_0_0_9"/>
<dbReference type="RefSeq" id="WP_012995376.1">
    <property type="nucleotide sequence ID" value="NC_013921.1"/>
</dbReference>
<gene>
    <name evidence="1" type="ordered locus">Thit_1326</name>
</gene>
<dbReference type="AlphaFoldDB" id="D3T2Y6"/>